<feature type="compositionally biased region" description="Basic residues" evidence="1">
    <location>
        <begin position="35"/>
        <end position="47"/>
    </location>
</feature>
<dbReference type="OMA" id="MIRPLYP"/>
<proteinExistence type="predicted"/>
<dbReference type="Gramene" id="TKW34831">
    <property type="protein sequence ID" value="TKW34831"/>
    <property type="gene ID" value="SEVIR_2G332201v2"/>
</dbReference>
<feature type="compositionally biased region" description="Pro residues" evidence="1">
    <location>
        <begin position="55"/>
        <end position="69"/>
    </location>
</feature>
<keyword evidence="3" id="KW-1185">Reference proteome</keyword>
<sequence length="77" mass="7796">MIRPLRPAIPPPPPAAAPGAAGRARPPTPAPSPSPRHRGERGAHPRAVRTLPHVSPLPPGGPACHPPSPGWAAESDA</sequence>
<name>A0A4U6VXV7_SETVI</name>
<protein>
    <submittedName>
        <fullName evidence="2">Uncharacterized protein</fullName>
    </submittedName>
</protein>
<feature type="compositionally biased region" description="Pro residues" evidence="1">
    <location>
        <begin position="7"/>
        <end position="16"/>
    </location>
</feature>
<dbReference type="AlphaFoldDB" id="A0A4U6VXV7"/>
<evidence type="ECO:0000256" key="1">
    <source>
        <dbReference type="SAM" id="MobiDB-lite"/>
    </source>
</evidence>
<dbReference type="Proteomes" id="UP000298652">
    <property type="component" value="Chromosome 2"/>
</dbReference>
<accession>A0A4U6VXV7</accession>
<evidence type="ECO:0000313" key="2">
    <source>
        <dbReference type="EMBL" id="TKW34831.1"/>
    </source>
</evidence>
<dbReference type="EMBL" id="CM016553">
    <property type="protein sequence ID" value="TKW34831.1"/>
    <property type="molecule type" value="Genomic_DNA"/>
</dbReference>
<evidence type="ECO:0000313" key="3">
    <source>
        <dbReference type="Proteomes" id="UP000298652"/>
    </source>
</evidence>
<gene>
    <name evidence="2" type="ORF">SEVIR_2G332201v2</name>
</gene>
<organism evidence="2 3">
    <name type="scientific">Setaria viridis</name>
    <name type="common">Green bristlegrass</name>
    <name type="synonym">Setaria italica subsp. viridis</name>
    <dbReference type="NCBI Taxonomy" id="4556"/>
    <lineage>
        <taxon>Eukaryota</taxon>
        <taxon>Viridiplantae</taxon>
        <taxon>Streptophyta</taxon>
        <taxon>Embryophyta</taxon>
        <taxon>Tracheophyta</taxon>
        <taxon>Spermatophyta</taxon>
        <taxon>Magnoliopsida</taxon>
        <taxon>Liliopsida</taxon>
        <taxon>Poales</taxon>
        <taxon>Poaceae</taxon>
        <taxon>PACMAD clade</taxon>
        <taxon>Panicoideae</taxon>
        <taxon>Panicodae</taxon>
        <taxon>Paniceae</taxon>
        <taxon>Cenchrinae</taxon>
        <taxon>Setaria</taxon>
    </lineage>
</organism>
<feature type="region of interest" description="Disordered" evidence="1">
    <location>
        <begin position="1"/>
        <end position="77"/>
    </location>
</feature>
<reference evidence="2" key="1">
    <citation type="submission" date="2019-03" db="EMBL/GenBank/DDBJ databases">
        <title>WGS assembly of Setaria viridis.</title>
        <authorList>
            <person name="Huang P."/>
            <person name="Jenkins J."/>
            <person name="Grimwood J."/>
            <person name="Barry K."/>
            <person name="Healey A."/>
            <person name="Mamidi S."/>
            <person name="Sreedasyam A."/>
            <person name="Shu S."/>
            <person name="Feldman M."/>
            <person name="Wu J."/>
            <person name="Yu Y."/>
            <person name="Chen C."/>
            <person name="Johnson J."/>
            <person name="Rokhsar D."/>
            <person name="Baxter I."/>
            <person name="Schmutz J."/>
            <person name="Brutnell T."/>
            <person name="Kellogg E."/>
        </authorList>
    </citation>
    <scope>NUCLEOTIDE SEQUENCE [LARGE SCALE GENOMIC DNA]</scope>
</reference>